<name>A0AAU8FFS2_9BACT</name>
<organism evidence="5">
    <name type="scientific">Dyadobacter sp. 676</name>
    <dbReference type="NCBI Taxonomy" id="3088362"/>
    <lineage>
        <taxon>Bacteria</taxon>
        <taxon>Pseudomonadati</taxon>
        <taxon>Bacteroidota</taxon>
        <taxon>Cytophagia</taxon>
        <taxon>Cytophagales</taxon>
        <taxon>Spirosomataceae</taxon>
        <taxon>Dyadobacter</taxon>
    </lineage>
</organism>
<protein>
    <submittedName>
        <fullName evidence="5">Recombinase family protein</fullName>
    </submittedName>
</protein>
<sequence>MKANKPEFELMMGFLREGDTIVIWQLDRLGRYIRALI</sequence>
<dbReference type="Pfam" id="PF00239">
    <property type="entry name" value="Resolvase"/>
    <property type="match status" value="1"/>
</dbReference>
<reference evidence="5" key="1">
    <citation type="submission" date="2024-06" db="EMBL/GenBank/DDBJ databases">
        <title>Sequencing and assembly of the genome of Dyadobacter sp. strain 676, a symbiont of Cyamopsis tetragonoloba.</title>
        <authorList>
            <person name="Guro P."/>
            <person name="Sazanova A."/>
            <person name="Kuznetsova I."/>
            <person name="Belimov A."/>
            <person name="Safronova V."/>
        </authorList>
    </citation>
    <scope>NUCLEOTIDE SEQUENCE</scope>
    <source>
        <strain evidence="5">676</strain>
    </source>
</reference>
<evidence type="ECO:0000256" key="2">
    <source>
        <dbReference type="ARBA" id="ARBA00023125"/>
    </source>
</evidence>
<dbReference type="GO" id="GO:0015074">
    <property type="term" value="P:DNA integration"/>
    <property type="evidence" value="ECO:0007669"/>
    <property type="project" value="UniProtKB-KW"/>
</dbReference>
<dbReference type="PROSITE" id="PS51736">
    <property type="entry name" value="RECOMBINASES_3"/>
    <property type="match status" value="1"/>
</dbReference>
<dbReference type="GO" id="GO:0000150">
    <property type="term" value="F:DNA strand exchange activity"/>
    <property type="evidence" value="ECO:0007669"/>
    <property type="project" value="InterPro"/>
</dbReference>
<evidence type="ECO:0000256" key="3">
    <source>
        <dbReference type="ARBA" id="ARBA00023172"/>
    </source>
</evidence>
<dbReference type="InterPro" id="IPR006118">
    <property type="entry name" value="Recombinase_CS"/>
</dbReference>
<dbReference type="GO" id="GO:0003677">
    <property type="term" value="F:DNA binding"/>
    <property type="evidence" value="ECO:0007669"/>
    <property type="project" value="UniProtKB-KW"/>
</dbReference>
<evidence type="ECO:0000256" key="1">
    <source>
        <dbReference type="ARBA" id="ARBA00022908"/>
    </source>
</evidence>
<dbReference type="InterPro" id="IPR006119">
    <property type="entry name" value="Resolv_N"/>
</dbReference>
<dbReference type="EMBL" id="CP159289">
    <property type="protein sequence ID" value="XCH23380.1"/>
    <property type="molecule type" value="Genomic_DNA"/>
</dbReference>
<feature type="domain" description="Resolvase/invertase-type recombinase catalytic" evidence="4">
    <location>
        <begin position="1"/>
        <end position="37"/>
    </location>
</feature>
<dbReference type="AlphaFoldDB" id="A0AAU8FFS2"/>
<dbReference type="SUPFAM" id="SSF53041">
    <property type="entry name" value="Resolvase-like"/>
    <property type="match status" value="1"/>
</dbReference>
<evidence type="ECO:0000259" key="4">
    <source>
        <dbReference type="PROSITE" id="PS51736"/>
    </source>
</evidence>
<gene>
    <name evidence="5" type="ORF">ABV298_24115</name>
</gene>
<dbReference type="Gene3D" id="3.40.50.1390">
    <property type="entry name" value="Resolvase, N-terminal catalytic domain"/>
    <property type="match status" value="1"/>
</dbReference>
<evidence type="ECO:0000313" key="5">
    <source>
        <dbReference type="EMBL" id="XCH23380.1"/>
    </source>
</evidence>
<dbReference type="RefSeq" id="WP_353718706.1">
    <property type="nucleotide sequence ID" value="NZ_CP159289.1"/>
</dbReference>
<proteinExistence type="predicted"/>
<dbReference type="InterPro" id="IPR036162">
    <property type="entry name" value="Resolvase-like_N_sf"/>
</dbReference>
<keyword evidence="3" id="KW-0233">DNA recombination</keyword>
<keyword evidence="2" id="KW-0238">DNA-binding</keyword>
<accession>A0AAU8FFS2</accession>
<keyword evidence="1" id="KW-0229">DNA integration</keyword>
<dbReference type="PROSITE" id="PS00398">
    <property type="entry name" value="RECOMBINASES_2"/>
    <property type="match status" value="1"/>
</dbReference>